<dbReference type="GO" id="GO:0016757">
    <property type="term" value="F:glycosyltransferase activity"/>
    <property type="evidence" value="ECO:0007669"/>
    <property type="project" value="UniProtKB-KW"/>
</dbReference>
<protein>
    <submittedName>
        <fullName evidence="6">Glycosyl transferase family 2</fullName>
    </submittedName>
</protein>
<name>A0A9X1B9N1_9GAMM</name>
<dbReference type="PANTHER" id="PTHR43646">
    <property type="entry name" value="GLYCOSYLTRANSFERASE"/>
    <property type="match status" value="1"/>
</dbReference>
<evidence type="ECO:0000256" key="4">
    <source>
        <dbReference type="ARBA" id="ARBA00022679"/>
    </source>
</evidence>
<evidence type="ECO:0000256" key="2">
    <source>
        <dbReference type="ARBA" id="ARBA00022475"/>
    </source>
</evidence>
<reference evidence="6 7" key="1">
    <citation type="journal article" date="2020" name="Microorganisms">
        <title>Osmotic Adaptation and Compatible Solute Biosynthesis of Phototrophic Bacteria as Revealed from Genome Analyses.</title>
        <authorList>
            <person name="Imhoff J.F."/>
            <person name="Rahn T."/>
            <person name="Kunzel S."/>
            <person name="Keller A."/>
            <person name="Neulinger S.C."/>
        </authorList>
    </citation>
    <scope>NUCLEOTIDE SEQUENCE [LARGE SCALE GENOMIC DNA]</scope>
    <source>
        <strain evidence="6 7">DSM 21303</strain>
    </source>
</reference>
<evidence type="ECO:0000313" key="7">
    <source>
        <dbReference type="Proteomes" id="UP001138802"/>
    </source>
</evidence>
<keyword evidence="2" id="KW-1003">Cell membrane</keyword>
<comment type="subcellular location">
    <subcellularLocation>
        <location evidence="1">Cell membrane</location>
    </subcellularLocation>
</comment>
<evidence type="ECO:0000256" key="3">
    <source>
        <dbReference type="ARBA" id="ARBA00022676"/>
    </source>
</evidence>
<evidence type="ECO:0000256" key="1">
    <source>
        <dbReference type="ARBA" id="ARBA00004236"/>
    </source>
</evidence>
<sequence length="207" mass="23273">MAARLGAGEILFVEPADASPVLPVPGLHAHARRLRAPRGRGTQCNRGGFAAHGAWLMFLHDDTLLPHDAPTLLATAMSDPAIGAVCFRLRFDREHWLLRLYAFASRFESLFTTFGDQTIVIRRSLFHELGGFPAWPLFEDVELARRLRRRSRIRKLPSAIVTSARRYEANGIVRQQLANGVLLARFLLGDSPHRLAQLYERQRGATE</sequence>
<dbReference type="EMBL" id="NRSD01000010">
    <property type="protein sequence ID" value="MBK1645186.1"/>
    <property type="molecule type" value="Genomic_DNA"/>
</dbReference>
<accession>A0A9X1B9N1</accession>
<keyword evidence="7" id="KW-1185">Reference proteome</keyword>
<dbReference type="AlphaFoldDB" id="A0A9X1B9N1"/>
<evidence type="ECO:0000313" key="6">
    <source>
        <dbReference type="EMBL" id="MBK1645186.1"/>
    </source>
</evidence>
<dbReference type="InterPro" id="IPR029044">
    <property type="entry name" value="Nucleotide-diphossugar_trans"/>
</dbReference>
<dbReference type="GO" id="GO:0005886">
    <property type="term" value="C:plasma membrane"/>
    <property type="evidence" value="ECO:0007669"/>
    <property type="project" value="UniProtKB-SubCell"/>
</dbReference>
<comment type="caution">
    <text evidence="6">The sequence shown here is derived from an EMBL/GenBank/DDBJ whole genome shotgun (WGS) entry which is preliminary data.</text>
</comment>
<evidence type="ECO:0000256" key="5">
    <source>
        <dbReference type="ARBA" id="ARBA00023136"/>
    </source>
</evidence>
<proteinExistence type="predicted"/>
<gene>
    <name evidence="6" type="ORF">CKO25_11120</name>
</gene>
<keyword evidence="4 6" id="KW-0808">Transferase</keyword>
<keyword evidence="5" id="KW-0472">Membrane</keyword>
<keyword evidence="3" id="KW-0328">Glycosyltransferase</keyword>
<organism evidence="6 7">
    <name type="scientific">Thiocapsa imhoffii</name>
    <dbReference type="NCBI Taxonomy" id="382777"/>
    <lineage>
        <taxon>Bacteria</taxon>
        <taxon>Pseudomonadati</taxon>
        <taxon>Pseudomonadota</taxon>
        <taxon>Gammaproteobacteria</taxon>
        <taxon>Chromatiales</taxon>
        <taxon>Chromatiaceae</taxon>
        <taxon>Thiocapsa</taxon>
    </lineage>
</organism>
<dbReference type="SUPFAM" id="SSF53448">
    <property type="entry name" value="Nucleotide-diphospho-sugar transferases"/>
    <property type="match status" value="1"/>
</dbReference>
<dbReference type="PANTHER" id="PTHR43646:SF2">
    <property type="entry name" value="GLYCOSYLTRANSFERASE 2-LIKE DOMAIN-CONTAINING PROTEIN"/>
    <property type="match status" value="1"/>
</dbReference>
<dbReference type="Gene3D" id="3.90.550.10">
    <property type="entry name" value="Spore Coat Polysaccharide Biosynthesis Protein SpsA, Chain A"/>
    <property type="match status" value="1"/>
</dbReference>
<dbReference type="Proteomes" id="UP001138802">
    <property type="component" value="Unassembled WGS sequence"/>
</dbReference>